<reference evidence="2 3" key="1">
    <citation type="journal article" date="2015" name="Stand. Genomic Sci.">
        <title>Genomic Encyclopedia of Bacterial and Archaeal Type Strains, Phase III: the genomes of soil and plant-associated and newly described type strains.</title>
        <authorList>
            <person name="Whitman W.B."/>
            <person name="Woyke T."/>
            <person name="Klenk H.P."/>
            <person name="Zhou Y."/>
            <person name="Lilburn T.G."/>
            <person name="Beck B.J."/>
            <person name="De Vos P."/>
            <person name="Vandamme P."/>
            <person name="Eisen J.A."/>
            <person name="Garrity G."/>
            <person name="Hugenholtz P."/>
            <person name="Kyrpides N.C."/>
        </authorList>
    </citation>
    <scope>NUCLEOTIDE SEQUENCE [LARGE SCALE GENOMIC DNA]</scope>
    <source>
        <strain evidence="2 3">CGMCC 1.6855</strain>
    </source>
</reference>
<protein>
    <submittedName>
        <fullName evidence="2">Uncharacterized protein</fullName>
    </submittedName>
</protein>
<dbReference type="Proteomes" id="UP000315908">
    <property type="component" value="Unassembled WGS sequence"/>
</dbReference>
<feature type="transmembrane region" description="Helical" evidence="1">
    <location>
        <begin position="93"/>
        <end position="111"/>
    </location>
</feature>
<dbReference type="InterPro" id="IPR021324">
    <property type="entry name" value="DUF2929"/>
</dbReference>
<dbReference type="RefSeq" id="WP_088162455.1">
    <property type="nucleotide sequence ID" value="NZ_JBPFPU010000023.1"/>
</dbReference>
<keyword evidence="1" id="KW-0472">Membrane</keyword>
<name>A0A562M5P1_9SPHI</name>
<feature type="transmembrane region" description="Helical" evidence="1">
    <location>
        <begin position="63"/>
        <end position="81"/>
    </location>
</feature>
<dbReference type="EMBL" id="VLKR01000049">
    <property type="protein sequence ID" value="TWI14881.1"/>
    <property type="molecule type" value="Genomic_DNA"/>
</dbReference>
<feature type="transmembrane region" description="Helical" evidence="1">
    <location>
        <begin position="36"/>
        <end position="56"/>
    </location>
</feature>
<evidence type="ECO:0000313" key="3">
    <source>
        <dbReference type="Proteomes" id="UP000315908"/>
    </source>
</evidence>
<accession>A0A562M5P1</accession>
<evidence type="ECO:0000313" key="2">
    <source>
        <dbReference type="EMBL" id="TWI14881.1"/>
    </source>
</evidence>
<feature type="transmembrane region" description="Helical" evidence="1">
    <location>
        <begin position="12"/>
        <end position="30"/>
    </location>
</feature>
<dbReference type="OrthoDB" id="1460749at2"/>
<dbReference type="Pfam" id="PF11151">
    <property type="entry name" value="DUF2929"/>
    <property type="match status" value="1"/>
</dbReference>
<comment type="caution">
    <text evidence="2">The sequence shown here is derived from an EMBL/GenBank/DDBJ whole genome shotgun (WGS) entry which is preliminary data.</text>
</comment>
<dbReference type="AlphaFoldDB" id="A0A562M5P1"/>
<organism evidence="2 3">
    <name type="scientific">Sphingobacterium siyangense</name>
    <dbReference type="NCBI Taxonomy" id="459529"/>
    <lineage>
        <taxon>Bacteria</taxon>
        <taxon>Pseudomonadati</taxon>
        <taxon>Bacteroidota</taxon>
        <taxon>Sphingobacteriia</taxon>
        <taxon>Sphingobacteriales</taxon>
        <taxon>Sphingobacteriaceae</taxon>
        <taxon>Sphingobacterium</taxon>
    </lineage>
</organism>
<proteinExistence type="predicted"/>
<keyword evidence="1" id="KW-1133">Transmembrane helix</keyword>
<sequence length="127" mass="15094">MNKIHFVREAVINIVFIEAIITSIIFHFFLYIQNNFIWIEIVSIPALAFLFLFLFLRWKFTRYLVTVFYSFLYGAMAYYIGRQLQGDGISARVVLAFTAYFLSLGFHQMKYRSLKTKLSMKIVVYEN</sequence>
<evidence type="ECO:0000256" key="1">
    <source>
        <dbReference type="SAM" id="Phobius"/>
    </source>
</evidence>
<gene>
    <name evidence="2" type="ORF">IQ31_05300</name>
</gene>
<keyword evidence="1" id="KW-0812">Transmembrane</keyword>